<dbReference type="EMBL" id="VSSQ01000567">
    <property type="protein sequence ID" value="MPL97648.1"/>
    <property type="molecule type" value="Genomic_DNA"/>
</dbReference>
<dbReference type="InterPro" id="IPR001650">
    <property type="entry name" value="Helicase_C-like"/>
</dbReference>
<dbReference type="Gene3D" id="3.30.870.10">
    <property type="entry name" value="Endonuclease Chain A"/>
    <property type="match status" value="1"/>
</dbReference>
<dbReference type="InterPro" id="IPR049730">
    <property type="entry name" value="SNF2/RAD54-like_C"/>
</dbReference>
<keyword evidence="1 4" id="KW-0378">Hydrolase</keyword>
<accession>A0A644W234</accession>
<dbReference type="PROSITE" id="PS51194">
    <property type="entry name" value="HELICASE_CTER"/>
    <property type="match status" value="1"/>
</dbReference>
<dbReference type="Pfam" id="PF00176">
    <property type="entry name" value="SNF2-rel_dom"/>
    <property type="match status" value="1"/>
</dbReference>
<dbReference type="Gene3D" id="3.40.50.300">
    <property type="entry name" value="P-loop containing nucleotide triphosphate hydrolases"/>
    <property type="match status" value="2"/>
</dbReference>
<sequence>MSQYFITNTPEKSLSKVIQGILPTKAEALDFLVGYFYFSGIEEIYKNIADKKMRILVGLEMEKDFQNKTSEFDFFVKKQKSSRQDIRNDNYESLVSLFNQSDYFEGQQQEEAFKIYYEKIKNGTLEIRKTKEPSHAKMYIFSYKNEFAEDGETPGCVITGSSNLTFNGLRGQNEINVRFNDKPEYVEACSIFEALWENAIILADKEHIKDFEDGVIKHVWYEKVFSPYHLYLRVLYEYFNIDTSKRIRTPFDITKGKFFNLKYQEDAVRMAISTIQKHNGVIISDVVGLGKSIIGSATANNLNLRTIIIAPPHLVPQWEDYSEEFRFTSRVFSRGVIAKALQHYRAKSKSNEQWLIVIDEAHSYRNEFTQDYAILHELCQGNKVMLLTATPFNNQPSDIYSMIKLFQIPTKSTLQTVDNLGEKFRDLISRYKTLKKEQKDKKISRDELVLAIDTISREIRTIISPLIIRRSRLDLDGIPAYKDDLKLQGFEFPVVEPPKLMDYDLGDLRDLYLSTLRRISKGQFEEEEIDNDDYQYIDYIEDEKLTAEEFKAARYKPVMYVKPEQEEKVKKAIEEAGFEYNLFKGTQRNLAKFMRSLLVRRFESSQAAFRISLNNMLQNCINIEAWAAKRNTVPVFKKGMLPDIEELYNTTSDVIPEMVDDELEAAIEKLNTRGLFEIKTEYLKPDFFEDLRADIELLQTLKDEWDKVTVDPKSDEFIEILKEKIKSEPTRKIVVFSQFADTVNALGEKLEKAGLPVFSYTAGKASPRNKEIIKVNFDAGVDVDFQQDNYKILIATDAISEGYNLHRAGAIFNYDIPYNPTRVIQRIGRINRVNKKMFDKLYIFNYFPTDIGESETRTQEISTLKMAMIHAIMGEDTKVLTSEEQLRAFFIEQYKKINETDEQKSWDTAYRALLNQFIGTAAMKEALSLPLRSKTRRRVEKGKDGVLVFARKGNDYVFKFNAPGNTPVDISPQDAFSILQSTPDEKGYEVSERFEAMYSETKKALFASSTESDTEKSKRDALDKIRLIIQSNSVDHEYLEDVKTAIEYDAISGYALRQINKLKTSAYTSLPDIVSKEYIQKVLYTYDHLLLGTETLILAEEIESIENEN</sequence>
<protein>
    <submittedName>
        <fullName evidence="4">RNA polymerase-associated protein RapA</fullName>
        <ecNumber evidence="4">3.6.4.-</ecNumber>
    </submittedName>
</protein>
<dbReference type="InterPro" id="IPR027417">
    <property type="entry name" value="P-loop_NTPase"/>
</dbReference>
<reference evidence="4" key="1">
    <citation type="submission" date="2019-08" db="EMBL/GenBank/DDBJ databases">
        <authorList>
            <person name="Kucharzyk K."/>
            <person name="Murdoch R.W."/>
            <person name="Higgins S."/>
            <person name="Loffler F."/>
        </authorList>
    </citation>
    <scope>NUCLEOTIDE SEQUENCE</scope>
</reference>
<dbReference type="SMART" id="SM00490">
    <property type="entry name" value="HELICc"/>
    <property type="match status" value="1"/>
</dbReference>
<dbReference type="AlphaFoldDB" id="A0A644W234"/>
<dbReference type="PANTHER" id="PTHR45766:SF6">
    <property type="entry name" value="SWI_SNF-RELATED MATRIX-ASSOCIATED ACTIN-DEPENDENT REGULATOR OF CHROMATIN SUBFAMILY A-LIKE PROTEIN 1"/>
    <property type="match status" value="1"/>
</dbReference>
<dbReference type="PROSITE" id="PS51192">
    <property type="entry name" value="HELICASE_ATP_BIND_1"/>
    <property type="match status" value="1"/>
</dbReference>
<dbReference type="InterPro" id="IPR000330">
    <property type="entry name" value="SNF2_N"/>
</dbReference>
<dbReference type="SMART" id="SM00487">
    <property type="entry name" value="DEXDc"/>
    <property type="match status" value="1"/>
</dbReference>
<dbReference type="EC" id="3.6.4.-" evidence="4"/>
<evidence type="ECO:0000259" key="3">
    <source>
        <dbReference type="PROSITE" id="PS51194"/>
    </source>
</evidence>
<dbReference type="SUPFAM" id="SSF52540">
    <property type="entry name" value="P-loop containing nucleoside triphosphate hydrolases"/>
    <property type="match status" value="2"/>
</dbReference>
<gene>
    <name evidence="4" type="primary">rapA_12</name>
    <name evidence="4" type="ORF">SDC9_43840</name>
</gene>
<dbReference type="CDD" id="cd09178">
    <property type="entry name" value="PLDc_N_Snf2_like"/>
    <property type="match status" value="1"/>
</dbReference>
<name>A0A644W234_9ZZZZ</name>
<dbReference type="InterPro" id="IPR025202">
    <property type="entry name" value="PLD-like_dom"/>
</dbReference>
<dbReference type="Pfam" id="PF13091">
    <property type="entry name" value="PLDc_2"/>
    <property type="match status" value="1"/>
</dbReference>
<dbReference type="CDD" id="cd18793">
    <property type="entry name" value="SF2_C_SNF"/>
    <property type="match status" value="1"/>
</dbReference>
<dbReference type="PANTHER" id="PTHR45766">
    <property type="entry name" value="DNA ANNEALING HELICASE AND ENDONUCLEASE ZRANB3 FAMILY MEMBER"/>
    <property type="match status" value="1"/>
</dbReference>
<dbReference type="Pfam" id="PF00271">
    <property type="entry name" value="Helicase_C"/>
    <property type="match status" value="1"/>
</dbReference>
<evidence type="ECO:0000256" key="1">
    <source>
        <dbReference type="ARBA" id="ARBA00022801"/>
    </source>
</evidence>
<evidence type="ECO:0000313" key="4">
    <source>
        <dbReference type="EMBL" id="MPL97648.1"/>
    </source>
</evidence>
<feature type="domain" description="Helicase C-terminal" evidence="3">
    <location>
        <begin position="713"/>
        <end position="880"/>
    </location>
</feature>
<evidence type="ECO:0000259" key="2">
    <source>
        <dbReference type="PROSITE" id="PS51192"/>
    </source>
</evidence>
<organism evidence="4">
    <name type="scientific">bioreactor metagenome</name>
    <dbReference type="NCBI Taxonomy" id="1076179"/>
    <lineage>
        <taxon>unclassified sequences</taxon>
        <taxon>metagenomes</taxon>
        <taxon>ecological metagenomes</taxon>
    </lineage>
</organism>
<comment type="caution">
    <text evidence="4">The sequence shown here is derived from an EMBL/GenBank/DDBJ whole genome shotgun (WGS) entry which is preliminary data.</text>
</comment>
<dbReference type="InterPro" id="IPR014001">
    <property type="entry name" value="Helicase_ATP-bd"/>
</dbReference>
<dbReference type="GO" id="GO:0016787">
    <property type="term" value="F:hydrolase activity"/>
    <property type="evidence" value="ECO:0007669"/>
    <property type="project" value="UniProtKB-KW"/>
</dbReference>
<dbReference type="GO" id="GO:0005524">
    <property type="term" value="F:ATP binding"/>
    <property type="evidence" value="ECO:0007669"/>
    <property type="project" value="InterPro"/>
</dbReference>
<feature type="domain" description="Helicase ATP-binding" evidence="2">
    <location>
        <begin position="272"/>
        <end position="409"/>
    </location>
</feature>
<proteinExistence type="predicted"/>